<dbReference type="Pfam" id="PF04233">
    <property type="entry name" value="Phage_Mu_F"/>
    <property type="match status" value="1"/>
</dbReference>
<dbReference type="InterPro" id="IPR006528">
    <property type="entry name" value="Phage_head_morphogenesis_dom"/>
</dbReference>
<sequence length="321" mass="33938">MSDHIDQLTASHETELQETIDAALDHADSTINWHAVSANMAAADEDGATDHERNQLALLLDTDEPEEGALAAALDTAALASFFAAILALAGAQAGHVANTNGADAVTARNTAIQSFRAGYLSENTAAVRATAERMLSASGDPDSRAAQIRRVMGLSRNQARSLNTIRDALVLHVAEPRLEAADILAPLAGNITAGQRQMLVKAIHQGTNAKQAEAILDRHAKALRNARTKAVAGNAAHQIAESAKLTGWQIAQAFGALPANQRRYWRTAGDERVRVSHAQVPGMNPNGVPLDQPFATPLGPCFTPPLEHGCRCKATLKPST</sequence>
<dbReference type="RefSeq" id="WP_367769119.1">
    <property type="nucleotide sequence ID" value="NZ_JBFNXR010000017.1"/>
</dbReference>
<protein>
    <submittedName>
        <fullName evidence="2">Phage minor head protein</fullName>
    </submittedName>
</protein>
<proteinExistence type="predicted"/>
<gene>
    <name evidence="2" type="ORF">ABUH87_02780</name>
</gene>
<evidence type="ECO:0000259" key="1">
    <source>
        <dbReference type="Pfam" id="PF04233"/>
    </source>
</evidence>
<dbReference type="EMBL" id="JBFNXR010000017">
    <property type="protein sequence ID" value="MEW9854108.1"/>
    <property type="molecule type" value="Genomic_DNA"/>
</dbReference>
<organism evidence="2 3">
    <name type="scientific">Novosphingobium rhizovicinum</name>
    <dbReference type="NCBI Taxonomy" id="3228928"/>
    <lineage>
        <taxon>Bacteria</taxon>
        <taxon>Pseudomonadati</taxon>
        <taxon>Pseudomonadota</taxon>
        <taxon>Alphaproteobacteria</taxon>
        <taxon>Sphingomonadales</taxon>
        <taxon>Sphingomonadaceae</taxon>
        <taxon>Novosphingobium</taxon>
    </lineage>
</organism>
<keyword evidence="3" id="KW-1185">Reference proteome</keyword>
<reference evidence="2 3" key="1">
    <citation type="submission" date="2024-06" db="EMBL/GenBank/DDBJ databases">
        <title>Novosphingobium rhizovicinus M1R2S20.</title>
        <authorList>
            <person name="Sun J.-Q."/>
        </authorList>
    </citation>
    <scope>NUCLEOTIDE SEQUENCE [LARGE SCALE GENOMIC DNA]</scope>
    <source>
        <strain evidence="2 3">M1R2S20</strain>
    </source>
</reference>
<accession>A0ABV3R7N6</accession>
<name>A0ABV3R7N6_9SPHN</name>
<comment type="caution">
    <text evidence="2">The sequence shown here is derived from an EMBL/GenBank/DDBJ whole genome shotgun (WGS) entry which is preliminary data.</text>
</comment>
<feature type="domain" description="Phage head morphogenesis" evidence="1">
    <location>
        <begin position="198"/>
        <end position="315"/>
    </location>
</feature>
<dbReference type="Proteomes" id="UP001556118">
    <property type="component" value="Unassembled WGS sequence"/>
</dbReference>
<evidence type="ECO:0000313" key="2">
    <source>
        <dbReference type="EMBL" id="MEW9854108.1"/>
    </source>
</evidence>
<evidence type="ECO:0000313" key="3">
    <source>
        <dbReference type="Proteomes" id="UP001556118"/>
    </source>
</evidence>